<comment type="cofactor">
    <cofactor evidence="13">
        <name>Zn(2+)</name>
        <dbReference type="ChEBI" id="CHEBI:29105"/>
    </cofactor>
    <text evidence="13">Binds 1 zinc ion per subunit.</text>
</comment>
<proteinExistence type="inferred from homology"/>
<dbReference type="HAMAP" id="MF_00036_B">
    <property type="entry name" value="Ala_tRNA_synth_B"/>
    <property type="match status" value="1"/>
</dbReference>
<dbReference type="Gene3D" id="3.30.54.20">
    <property type="match status" value="1"/>
</dbReference>
<dbReference type="InterPro" id="IPR009000">
    <property type="entry name" value="Transl_B-barrel_sf"/>
</dbReference>
<dbReference type="SMART" id="SM00863">
    <property type="entry name" value="tRNA_SAD"/>
    <property type="match status" value="1"/>
</dbReference>
<dbReference type="GO" id="GO:0005524">
    <property type="term" value="F:ATP binding"/>
    <property type="evidence" value="ECO:0007669"/>
    <property type="project" value="UniProtKB-UniRule"/>
</dbReference>
<dbReference type="InterPro" id="IPR045864">
    <property type="entry name" value="aa-tRNA-synth_II/BPL/LPL"/>
</dbReference>
<keyword evidence="8 13" id="KW-0694">RNA-binding</keyword>
<dbReference type="GO" id="GO:0000049">
    <property type="term" value="F:tRNA binding"/>
    <property type="evidence" value="ECO:0007669"/>
    <property type="project" value="UniProtKB-KW"/>
</dbReference>
<keyword evidence="16" id="KW-1185">Reference proteome</keyword>
<evidence type="ECO:0000256" key="11">
    <source>
        <dbReference type="ARBA" id="ARBA00024779"/>
    </source>
</evidence>
<dbReference type="PANTHER" id="PTHR11777">
    <property type="entry name" value="ALANYL-TRNA SYNTHETASE"/>
    <property type="match status" value="1"/>
</dbReference>
<dbReference type="Gene3D" id="6.10.250.550">
    <property type="match status" value="1"/>
</dbReference>
<dbReference type="InterPro" id="IPR012947">
    <property type="entry name" value="tRNA_SAD"/>
</dbReference>
<reference evidence="15 16" key="1">
    <citation type="submission" date="2018-06" db="EMBL/GenBank/DDBJ databases">
        <title>Whole genome sequencing of a novel hydrocarbon degrading bacterial strain, PW21 isolated from oil contaminated produced water sample.</title>
        <authorList>
            <person name="Nagkirti P."/>
            <person name="Shaikh A."/>
            <person name="Gowdaman V."/>
            <person name="Engineer A.E."/>
            <person name="Dagar S."/>
            <person name="Dhakephalkar P.K."/>
        </authorList>
    </citation>
    <scope>NUCLEOTIDE SEQUENCE [LARGE SCALE GENOMIC DNA]</scope>
    <source>
        <strain evidence="15 16">PW21</strain>
    </source>
</reference>
<accession>A0A2W5XSE0</accession>
<feature type="binding site" evidence="13">
    <location>
        <position position="585"/>
    </location>
    <ligand>
        <name>Zn(2+)</name>
        <dbReference type="ChEBI" id="CHEBI:29105"/>
    </ligand>
</feature>
<dbReference type="Pfam" id="PF02272">
    <property type="entry name" value="DHHA1"/>
    <property type="match status" value="1"/>
</dbReference>
<protein>
    <recommendedName>
        <fullName evidence="13">Alanine--tRNA ligase</fullName>
        <ecNumber evidence="13">6.1.1.7</ecNumber>
    </recommendedName>
    <alternativeName>
        <fullName evidence="13">Alanyl-tRNA synthetase</fullName>
        <shortName evidence="13">AlaRS</shortName>
    </alternativeName>
</protein>
<keyword evidence="4 13" id="KW-0479">Metal-binding</keyword>
<feature type="domain" description="Alanyl-transfer RNA synthetases family profile" evidence="14">
    <location>
        <begin position="1"/>
        <end position="731"/>
    </location>
</feature>
<feature type="binding site" evidence="13">
    <location>
        <position position="589"/>
    </location>
    <ligand>
        <name>Zn(2+)</name>
        <dbReference type="ChEBI" id="CHEBI:29105"/>
    </ligand>
</feature>
<keyword evidence="3 13" id="KW-0436">Ligase</keyword>
<feature type="binding site" evidence="13">
    <location>
        <position position="688"/>
    </location>
    <ligand>
        <name>Zn(2+)</name>
        <dbReference type="ChEBI" id="CHEBI:29105"/>
    </ligand>
</feature>
<evidence type="ECO:0000256" key="6">
    <source>
        <dbReference type="ARBA" id="ARBA00022833"/>
    </source>
</evidence>
<dbReference type="Proteomes" id="UP000248783">
    <property type="component" value="Unassembled WGS sequence"/>
</dbReference>
<dbReference type="PRINTS" id="PR00980">
    <property type="entry name" value="TRNASYNTHALA"/>
</dbReference>
<keyword evidence="13" id="KW-0963">Cytoplasm</keyword>
<dbReference type="InterPro" id="IPR018165">
    <property type="entry name" value="Ala-tRNA-synth_IIc_core"/>
</dbReference>
<evidence type="ECO:0000256" key="12">
    <source>
        <dbReference type="ARBA" id="ARBA00048300"/>
    </source>
</evidence>
<evidence type="ECO:0000256" key="3">
    <source>
        <dbReference type="ARBA" id="ARBA00022598"/>
    </source>
</evidence>
<keyword evidence="5 13" id="KW-0547">Nucleotide-binding</keyword>
<evidence type="ECO:0000256" key="10">
    <source>
        <dbReference type="ARBA" id="ARBA00023146"/>
    </source>
</evidence>
<dbReference type="InterPro" id="IPR023033">
    <property type="entry name" value="Ala_tRNA_ligase_euk/bac"/>
</dbReference>
<dbReference type="GO" id="GO:0008270">
    <property type="term" value="F:zinc ion binding"/>
    <property type="evidence" value="ECO:0007669"/>
    <property type="project" value="UniProtKB-UniRule"/>
</dbReference>
<dbReference type="Gene3D" id="2.40.30.130">
    <property type="match status" value="1"/>
</dbReference>
<evidence type="ECO:0000259" key="14">
    <source>
        <dbReference type="PROSITE" id="PS50860"/>
    </source>
</evidence>
<dbReference type="Gene3D" id="3.30.980.10">
    <property type="entry name" value="Threonyl-trna Synthetase, Chain A, domain 2"/>
    <property type="match status" value="1"/>
</dbReference>
<dbReference type="PROSITE" id="PS50860">
    <property type="entry name" value="AA_TRNA_LIGASE_II_ALA"/>
    <property type="match status" value="1"/>
</dbReference>
<evidence type="ECO:0000256" key="2">
    <source>
        <dbReference type="ARBA" id="ARBA00022555"/>
    </source>
</evidence>
<comment type="domain">
    <text evidence="13">Consists of three domains; the N-terminal catalytic domain, the editing domain and the C-terminal C-Ala domain. The editing domain removes incorrectly charged amino acids, while the C-Ala domain, along with tRNA(Ala), serves as a bridge to cooperatively bring together the editing and aminoacylation centers thus stimulating deacylation of misacylated tRNAs.</text>
</comment>
<comment type="catalytic activity">
    <reaction evidence="12 13">
        <text>tRNA(Ala) + L-alanine + ATP = L-alanyl-tRNA(Ala) + AMP + diphosphate</text>
        <dbReference type="Rhea" id="RHEA:12540"/>
        <dbReference type="Rhea" id="RHEA-COMP:9657"/>
        <dbReference type="Rhea" id="RHEA-COMP:9923"/>
        <dbReference type="ChEBI" id="CHEBI:30616"/>
        <dbReference type="ChEBI" id="CHEBI:33019"/>
        <dbReference type="ChEBI" id="CHEBI:57972"/>
        <dbReference type="ChEBI" id="CHEBI:78442"/>
        <dbReference type="ChEBI" id="CHEBI:78497"/>
        <dbReference type="ChEBI" id="CHEBI:456215"/>
        <dbReference type="EC" id="6.1.1.7"/>
    </reaction>
</comment>
<organism evidence="15 16">
    <name type="scientific">Xylanimonas oleitrophica</name>
    <dbReference type="NCBI Taxonomy" id="2607479"/>
    <lineage>
        <taxon>Bacteria</taxon>
        <taxon>Bacillati</taxon>
        <taxon>Actinomycetota</taxon>
        <taxon>Actinomycetes</taxon>
        <taxon>Micrococcales</taxon>
        <taxon>Promicromonosporaceae</taxon>
        <taxon>Xylanimonas</taxon>
    </lineage>
</organism>
<dbReference type="InterPro" id="IPR018164">
    <property type="entry name" value="Ala-tRNA-synth_IIc_N"/>
</dbReference>
<dbReference type="InterPro" id="IPR050058">
    <property type="entry name" value="Ala-tRNA_ligase"/>
</dbReference>
<keyword evidence="9 13" id="KW-0648">Protein biosynthesis</keyword>
<evidence type="ECO:0000256" key="5">
    <source>
        <dbReference type="ARBA" id="ARBA00022741"/>
    </source>
</evidence>
<dbReference type="Pfam" id="PF01411">
    <property type="entry name" value="tRNA-synt_2c"/>
    <property type="match status" value="1"/>
</dbReference>
<evidence type="ECO:0000256" key="7">
    <source>
        <dbReference type="ARBA" id="ARBA00022840"/>
    </source>
</evidence>
<dbReference type="AlphaFoldDB" id="A0A2W5XSE0"/>
<comment type="similarity">
    <text evidence="1 13">Belongs to the class-II aminoacyl-tRNA synthetase family.</text>
</comment>
<dbReference type="Pfam" id="PF07973">
    <property type="entry name" value="tRNA_SAD"/>
    <property type="match status" value="1"/>
</dbReference>
<dbReference type="SUPFAM" id="SSF101353">
    <property type="entry name" value="Putative anticodon-binding domain of alanyl-tRNA synthetase (AlaRS)"/>
    <property type="match status" value="1"/>
</dbReference>
<evidence type="ECO:0000256" key="1">
    <source>
        <dbReference type="ARBA" id="ARBA00008226"/>
    </source>
</evidence>
<keyword evidence="6 13" id="KW-0862">Zinc</keyword>
<gene>
    <name evidence="13" type="primary">alaS</name>
    <name evidence="15" type="ORF">DNL40_10250</name>
</gene>
<evidence type="ECO:0000313" key="15">
    <source>
        <dbReference type="EMBL" id="PZR52748.1"/>
    </source>
</evidence>
<dbReference type="InterPro" id="IPR002318">
    <property type="entry name" value="Ala-tRNA-lgiase_IIc"/>
</dbReference>
<evidence type="ECO:0000313" key="16">
    <source>
        <dbReference type="Proteomes" id="UP000248783"/>
    </source>
</evidence>
<keyword evidence="2 13" id="KW-0820">tRNA-binding</keyword>
<dbReference type="EMBL" id="QKWH01000007">
    <property type="protein sequence ID" value="PZR52748.1"/>
    <property type="molecule type" value="Genomic_DNA"/>
</dbReference>
<evidence type="ECO:0000256" key="4">
    <source>
        <dbReference type="ARBA" id="ARBA00022723"/>
    </source>
</evidence>
<dbReference type="SUPFAM" id="SSF55681">
    <property type="entry name" value="Class II aaRS and biotin synthetases"/>
    <property type="match status" value="1"/>
</dbReference>
<dbReference type="GO" id="GO:0006419">
    <property type="term" value="P:alanyl-tRNA aminoacylation"/>
    <property type="evidence" value="ECO:0007669"/>
    <property type="project" value="UniProtKB-UniRule"/>
</dbReference>
<dbReference type="InterPro" id="IPR018163">
    <property type="entry name" value="Thr/Ala-tRNA-synth_IIc_edit"/>
</dbReference>
<comment type="function">
    <text evidence="11 13">Catalyzes the attachment of alanine to tRNA(Ala) in a two-step reaction: alanine is first activated by ATP to form Ala-AMP and then transferred to the acceptor end of tRNA(Ala). Also edits incorrectly charged Ser-tRNA(Ala) and Gly-tRNA(Ala) via its editing domain.</text>
</comment>
<name>A0A2W5XSE0_9MICO</name>
<sequence>MRTADIRQRWLDYFGSKDHELVPSVPLVSPDPSILFTIAGMVPFIPYILGTEPAPWPRAASVQKCIRTNDIENVGRTTRHGTFFQMNGNFSFGDYFKREAIDFAWELLTTEQGKGGYGFDGDRLWVTIWDQDDESYDALTKGIGFDPKHIVRLPRSEIFWDTGQPGPAGPCAEWHYDRGPQYGPDAPGGTLAEWPGDERSEDRYIEIWNLVFDQFVRGEGSGKDYPLLGELDHKSIDTGAGLERIAYLLQGKQNMYEIDEVFPVISAVEELTGKRYGADAEDDVRMRVVADHVRSSLMVIGDGVRPSNEGRGYVLRRLLRRAVRAVRLLGYDAEALPVLLPVSKDAMKASYPELETDFGRISDVAYGEEDAFRRTLVQGTTILDTAVSKAKGSAGSGTPVLSGAEAFQLHDTYGFPIDLTLEMAAEQGVQVDEKAFRTLMAEQKQRARADALAKKTGHADLRAYESIAADLSAPVEFLGYTHTDSAVNVVGLLVDGVPAPAATAPADVEVVLDRTPFYAESGGQLADQGTIVLDGGATIEIDDVQRPIKGLNVHRGRLVEGTVALGDPGTATIDVDRRVAISRAHSATHMIHKALHELVGEDRTQAGSENAPSRVRFDFRSPSAVPGSALQEIEERVNVRLAENLDVTDQLMPISEARELGAMALFGEKYGDIVRVVSIGGDWSRELCGGTHVKASGEIGRVALLGESSIGSGVRRVDALVGDGAYGFQAKEHALVGQLTGLLGARPEELADRVGSLLSRLKETEKELAALRQGQLLAAAGRLASEAPRVGDVRVVTHDAGEVASADDLRALALDVRGRLGDGDAALVAVGGVANGRPLVVVATNAPAREAGLRAGDFVKAAAGVLGGGGGGKPDLAQGGGTDTTALPAALDGVVDGVRAGIAG</sequence>
<evidence type="ECO:0000256" key="8">
    <source>
        <dbReference type="ARBA" id="ARBA00022884"/>
    </source>
</evidence>
<evidence type="ECO:0000256" key="13">
    <source>
        <dbReference type="HAMAP-Rule" id="MF_00036"/>
    </source>
</evidence>
<dbReference type="InterPro" id="IPR003156">
    <property type="entry name" value="DHHA1_dom"/>
</dbReference>
<comment type="caution">
    <text evidence="15">The sequence shown here is derived from an EMBL/GenBank/DDBJ whole genome shotgun (WGS) entry which is preliminary data.</text>
</comment>
<evidence type="ECO:0000256" key="9">
    <source>
        <dbReference type="ARBA" id="ARBA00022917"/>
    </source>
</evidence>
<dbReference type="InterPro" id="IPR018162">
    <property type="entry name" value="Ala-tRNA-ligase_IIc_anticod-bd"/>
</dbReference>
<dbReference type="GO" id="GO:0002161">
    <property type="term" value="F:aminoacyl-tRNA deacylase activity"/>
    <property type="evidence" value="ECO:0007669"/>
    <property type="project" value="TreeGrafter"/>
</dbReference>
<dbReference type="SUPFAM" id="SSF55186">
    <property type="entry name" value="ThrRS/AlaRS common domain"/>
    <property type="match status" value="1"/>
</dbReference>
<dbReference type="Gene3D" id="3.30.930.10">
    <property type="entry name" value="Bira Bifunctional Protein, Domain 2"/>
    <property type="match status" value="1"/>
</dbReference>
<dbReference type="FunFam" id="3.30.980.10:FF:000004">
    <property type="entry name" value="Alanine--tRNA ligase, cytoplasmic"/>
    <property type="match status" value="1"/>
</dbReference>
<keyword evidence="10 13" id="KW-0030">Aminoacyl-tRNA synthetase</keyword>
<dbReference type="FunFam" id="3.30.54.20:FF:000001">
    <property type="entry name" value="Alanine--tRNA ligase"/>
    <property type="match status" value="1"/>
</dbReference>
<dbReference type="FunFam" id="3.10.310.40:FF:000001">
    <property type="entry name" value="Alanine--tRNA ligase"/>
    <property type="match status" value="1"/>
</dbReference>
<feature type="binding site" evidence="13">
    <location>
        <position position="692"/>
    </location>
    <ligand>
        <name>Zn(2+)</name>
        <dbReference type="ChEBI" id="CHEBI:29105"/>
    </ligand>
</feature>
<dbReference type="SUPFAM" id="SSF50447">
    <property type="entry name" value="Translation proteins"/>
    <property type="match status" value="1"/>
</dbReference>
<dbReference type="GO" id="GO:0004813">
    <property type="term" value="F:alanine-tRNA ligase activity"/>
    <property type="evidence" value="ECO:0007669"/>
    <property type="project" value="UniProtKB-UniRule"/>
</dbReference>
<dbReference type="CDD" id="cd00673">
    <property type="entry name" value="AlaRS_core"/>
    <property type="match status" value="1"/>
</dbReference>
<dbReference type="Gene3D" id="3.10.310.40">
    <property type="match status" value="1"/>
</dbReference>
<dbReference type="RefSeq" id="WP_111251169.1">
    <property type="nucleotide sequence ID" value="NZ_QKWH01000007.1"/>
</dbReference>
<dbReference type="GO" id="GO:0005829">
    <property type="term" value="C:cytosol"/>
    <property type="evidence" value="ECO:0007669"/>
    <property type="project" value="TreeGrafter"/>
</dbReference>
<keyword evidence="7 13" id="KW-0067">ATP-binding</keyword>
<dbReference type="PANTHER" id="PTHR11777:SF9">
    <property type="entry name" value="ALANINE--TRNA LIGASE, CYTOPLASMIC"/>
    <property type="match status" value="1"/>
</dbReference>
<comment type="subcellular location">
    <subcellularLocation>
        <location evidence="13">Cytoplasm</location>
    </subcellularLocation>
</comment>
<dbReference type="EC" id="6.1.1.7" evidence="13"/>
<dbReference type="NCBIfam" id="TIGR00344">
    <property type="entry name" value="alaS"/>
    <property type="match status" value="1"/>
</dbReference>